<sequence length="60" mass="6145">MADAGRGVVPANPGPSASSDQPAPSATAFQILASTVADPFSFPTPEENGRSFDLLRTRLG</sequence>
<name>A0A1I7XAZ1_HETBA</name>
<feature type="compositionally biased region" description="Low complexity" evidence="1">
    <location>
        <begin position="14"/>
        <end position="26"/>
    </location>
</feature>
<dbReference type="Proteomes" id="UP000095283">
    <property type="component" value="Unplaced"/>
</dbReference>
<feature type="region of interest" description="Disordered" evidence="1">
    <location>
        <begin position="1"/>
        <end position="26"/>
    </location>
</feature>
<evidence type="ECO:0000313" key="2">
    <source>
        <dbReference type="Proteomes" id="UP000095283"/>
    </source>
</evidence>
<accession>A0A1I7XAZ1</accession>
<evidence type="ECO:0000313" key="3">
    <source>
        <dbReference type="WBParaSite" id="Hba_14856"/>
    </source>
</evidence>
<proteinExistence type="predicted"/>
<reference evidence="3" key="1">
    <citation type="submission" date="2016-11" db="UniProtKB">
        <authorList>
            <consortium name="WormBaseParasite"/>
        </authorList>
    </citation>
    <scope>IDENTIFICATION</scope>
</reference>
<dbReference type="AlphaFoldDB" id="A0A1I7XAZ1"/>
<feature type="compositionally biased region" description="Basic and acidic residues" evidence="1">
    <location>
        <begin position="47"/>
        <end position="60"/>
    </location>
</feature>
<dbReference type="WBParaSite" id="Hba_14856">
    <property type="protein sequence ID" value="Hba_14856"/>
    <property type="gene ID" value="Hba_14856"/>
</dbReference>
<keyword evidence="2" id="KW-1185">Reference proteome</keyword>
<feature type="region of interest" description="Disordered" evidence="1">
    <location>
        <begin position="39"/>
        <end position="60"/>
    </location>
</feature>
<evidence type="ECO:0000256" key="1">
    <source>
        <dbReference type="SAM" id="MobiDB-lite"/>
    </source>
</evidence>
<protein>
    <submittedName>
        <fullName evidence="3">Alpha/beta hydrolase</fullName>
    </submittedName>
</protein>
<organism evidence="2 3">
    <name type="scientific">Heterorhabditis bacteriophora</name>
    <name type="common">Entomopathogenic nematode worm</name>
    <dbReference type="NCBI Taxonomy" id="37862"/>
    <lineage>
        <taxon>Eukaryota</taxon>
        <taxon>Metazoa</taxon>
        <taxon>Ecdysozoa</taxon>
        <taxon>Nematoda</taxon>
        <taxon>Chromadorea</taxon>
        <taxon>Rhabditida</taxon>
        <taxon>Rhabditina</taxon>
        <taxon>Rhabditomorpha</taxon>
        <taxon>Strongyloidea</taxon>
        <taxon>Heterorhabditidae</taxon>
        <taxon>Heterorhabditis</taxon>
    </lineage>
</organism>